<protein>
    <submittedName>
        <fullName evidence="6">Uncharacterized protein</fullName>
    </submittedName>
</protein>
<evidence type="ECO:0000313" key="6">
    <source>
        <dbReference type="EMBL" id="CDM62267.1"/>
    </source>
</evidence>
<keyword evidence="5" id="KW-0663">Pyridoxal phosphate</keyword>
<proteinExistence type="predicted"/>
<dbReference type="PANTHER" id="PTHR11879">
    <property type="entry name" value="ASPARTATE AMINOTRANSFERASE"/>
    <property type="match status" value="1"/>
</dbReference>
<evidence type="ECO:0000256" key="1">
    <source>
        <dbReference type="ARBA" id="ARBA00001933"/>
    </source>
</evidence>
<organism evidence="6 7">
    <name type="scientific">Rhizobium favelukesii</name>
    <dbReference type="NCBI Taxonomy" id="348824"/>
    <lineage>
        <taxon>Bacteria</taxon>
        <taxon>Pseudomonadati</taxon>
        <taxon>Pseudomonadota</taxon>
        <taxon>Alphaproteobacteria</taxon>
        <taxon>Hyphomicrobiales</taxon>
        <taxon>Rhizobiaceae</taxon>
        <taxon>Rhizobium/Agrobacterium group</taxon>
        <taxon>Rhizobium</taxon>
    </lineage>
</organism>
<reference evidence="6" key="1">
    <citation type="submission" date="2013-11" db="EMBL/GenBank/DDBJ databases">
        <title>Draft genome sequence of the broad-host-range Rhizobium sp. LPU83 strain, a member of the low-genetic diversity Oregon-like Rhizobium sp. group.</title>
        <authorList>
            <person name="Wibberg D."/>
            <person name="Puehler A."/>
            <person name="Schlueter A."/>
        </authorList>
    </citation>
    <scope>NUCLEOTIDE SEQUENCE [LARGE SCALE GENOMIC DNA]</scope>
    <source>
        <strain evidence="6">LPU83</strain>
        <plasmid evidence="6">pLPU83d</plasmid>
    </source>
</reference>
<comment type="subunit">
    <text evidence="2">Homodimer.</text>
</comment>
<keyword evidence="3" id="KW-0032">Aminotransferase</keyword>
<evidence type="ECO:0000256" key="4">
    <source>
        <dbReference type="ARBA" id="ARBA00022679"/>
    </source>
</evidence>
<evidence type="ECO:0000313" key="7">
    <source>
        <dbReference type="Proteomes" id="UP000019443"/>
    </source>
</evidence>
<dbReference type="Gene3D" id="3.90.1150.10">
    <property type="entry name" value="Aspartate Aminotransferase, domain 1"/>
    <property type="match status" value="1"/>
</dbReference>
<accession>W6RMB6</accession>
<dbReference type="GO" id="GO:0008483">
    <property type="term" value="F:transaminase activity"/>
    <property type="evidence" value="ECO:0007669"/>
    <property type="project" value="UniProtKB-KW"/>
</dbReference>
<dbReference type="InterPro" id="IPR015424">
    <property type="entry name" value="PyrdxlP-dep_Trfase"/>
</dbReference>
<dbReference type="GO" id="GO:0006520">
    <property type="term" value="P:amino acid metabolic process"/>
    <property type="evidence" value="ECO:0007669"/>
    <property type="project" value="InterPro"/>
</dbReference>
<dbReference type="InterPro" id="IPR015422">
    <property type="entry name" value="PyrdxlP-dep_Trfase_small"/>
</dbReference>
<evidence type="ECO:0000256" key="5">
    <source>
        <dbReference type="ARBA" id="ARBA00022898"/>
    </source>
</evidence>
<evidence type="ECO:0000256" key="3">
    <source>
        <dbReference type="ARBA" id="ARBA00022576"/>
    </source>
</evidence>
<dbReference type="SUPFAM" id="SSF53383">
    <property type="entry name" value="PLP-dependent transferases"/>
    <property type="match status" value="1"/>
</dbReference>
<dbReference type="RefSeq" id="WP_024317104.1">
    <property type="nucleotide sequence ID" value="NZ_ATTO01000046.1"/>
</dbReference>
<keyword evidence="6" id="KW-0614">Plasmid</keyword>
<comment type="cofactor">
    <cofactor evidence="1">
        <name>pyridoxal 5'-phosphate</name>
        <dbReference type="ChEBI" id="CHEBI:597326"/>
    </cofactor>
</comment>
<dbReference type="EMBL" id="HG916855">
    <property type="protein sequence ID" value="CDM62267.1"/>
    <property type="molecule type" value="Genomic_DNA"/>
</dbReference>
<evidence type="ECO:0000256" key="2">
    <source>
        <dbReference type="ARBA" id="ARBA00011738"/>
    </source>
</evidence>
<dbReference type="PATRIC" id="fig|348824.6.peg.6574"/>
<dbReference type="KEGG" id="rhl:LPU83_pLPU83d_0897"/>
<geneLocation type="plasmid" evidence="6 7">
    <name>pLPU83d</name>
</geneLocation>
<dbReference type="AlphaFoldDB" id="W6RMB6"/>
<sequence length="122" mass="13640">MHLLTDTVWESDLLFGRLQACPESNARKETRRCSSRFDFIADHRGMFSRLALTEAQVDRLRDEFGIYMVGDSRFNVAGLKEGRLDDLAGAIRPTNYETGPSGSGSQVRTSMIGSSRYEACVL</sequence>
<dbReference type="PANTHER" id="PTHR11879:SF22">
    <property type="entry name" value="ASPARTATE AMINOTRANSFERASE, MITOCHONDRIAL"/>
    <property type="match status" value="1"/>
</dbReference>
<dbReference type="GO" id="GO:0042802">
    <property type="term" value="F:identical protein binding"/>
    <property type="evidence" value="ECO:0007669"/>
    <property type="project" value="TreeGrafter"/>
</dbReference>
<gene>
    <name evidence="6" type="ORF">LPU83_pLPU83d_0897</name>
</gene>
<dbReference type="HOGENOM" id="CLU_2024895_0_0_5"/>
<dbReference type="Proteomes" id="UP000019443">
    <property type="component" value="Plasmid pLPU83d"/>
</dbReference>
<name>W6RMB6_9HYPH</name>
<keyword evidence="4" id="KW-0808">Transferase</keyword>
<dbReference type="GO" id="GO:0030170">
    <property type="term" value="F:pyridoxal phosphate binding"/>
    <property type="evidence" value="ECO:0007669"/>
    <property type="project" value="TreeGrafter"/>
</dbReference>
<dbReference type="InterPro" id="IPR000796">
    <property type="entry name" value="Asp_trans"/>
</dbReference>
<keyword evidence="7" id="KW-1185">Reference proteome</keyword>